<evidence type="ECO:0000313" key="1">
    <source>
        <dbReference type="EMBL" id="KAE8378100.1"/>
    </source>
</evidence>
<dbReference type="Proteomes" id="UP000326198">
    <property type="component" value="Unassembled WGS sequence"/>
</dbReference>
<name>A0A5N7B8P1_9EURO</name>
<keyword evidence="2" id="KW-1185">Reference proteome</keyword>
<dbReference type="EMBL" id="ML736213">
    <property type="protein sequence ID" value="KAE8378100.1"/>
    <property type="molecule type" value="Genomic_DNA"/>
</dbReference>
<protein>
    <submittedName>
        <fullName evidence="1">Uncharacterized protein</fullName>
    </submittedName>
</protein>
<gene>
    <name evidence="1" type="ORF">BDV26DRAFT_262286</name>
</gene>
<dbReference type="AlphaFoldDB" id="A0A5N7B8P1"/>
<organism evidence="1 2">
    <name type="scientific">Aspergillus bertholletiae</name>
    <dbReference type="NCBI Taxonomy" id="1226010"/>
    <lineage>
        <taxon>Eukaryota</taxon>
        <taxon>Fungi</taxon>
        <taxon>Dikarya</taxon>
        <taxon>Ascomycota</taxon>
        <taxon>Pezizomycotina</taxon>
        <taxon>Eurotiomycetes</taxon>
        <taxon>Eurotiomycetidae</taxon>
        <taxon>Eurotiales</taxon>
        <taxon>Aspergillaceae</taxon>
        <taxon>Aspergillus</taxon>
        <taxon>Aspergillus subgen. Circumdati</taxon>
    </lineage>
</organism>
<sequence length="70" mass="8006">MGITRWQSFVCSYYVQNDLTIVPPVSRIYFSSLTHFAIRVYPVPSPSRTRFPLPPMSSDKHYPPKAIGGF</sequence>
<reference evidence="1 2" key="1">
    <citation type="submission" date="2019-04" db="EMBL/GenBank/DDBJ databases">
        <title>Friends and foes A comparative genomics studyof 23 Aspergillus species from section Flavi.</title>
        <authorList>
            <consortium name="DOE Joint Genome Institute"/>
            <person name="Kjaerbolling I."/>
            <person name="Vesth T."/>
            <person name="Frisvad J.C."/>
            <person name="Nybo J.L."/>
            <person name="Theobald S."/>
            <person name="Kildgaard S."/>
            <person name="Isbrandt T."/>
            <person name="Kuo A."/>
            <person name="Sato A."/>
            <person name="Lyhne E.K."/>
            <person name="Kogle M.E."/>
            <person name="Wiebenga A."/>
            <person name="Kun R.S."/>
            <person name="Lubbers R.J."/>
            <person name="Makela M.R."/>
            <person name="Barry K."/>
            <person name="Chovatia M."/>
            <person name="Clum A."/>
            <person name="Daum C."/>
            <person name="Haridas S."/>
            <person name="He G."/>
            <person name="LaButti K."/>
            <person name="Lipzen A."/>
            <person name="Mondo S."/>
            <person name="Riley R."/>
            <person name="Salamov A."/>
            <person name="Simmons B.A."/>
            <person name="Magnuson J.K."/>
            <person name="Henrissat B."/>
            <person name="Mortensen U.H."/>
            <person name="Larsen T.O."/>
            <person name="Devries R.P."/>
            <person name="Grigoriev I.V."/>
            <person name="Machida M."/>
            <person name="Baker S.E."/>
            <person name="Andersen M.R."/>
        </authorList>
    </citation>
    <scope>NUCLEOTIDE SEQUENCE [LARGE SCALE GENOMIC DNA]</scope>
    <source>
        <strain evidence="1 2">IBT 29228</strain>
    </source>
</reference>
<accession>A0A5N7B8P1</accession>
<evidence type="ECO:0000313" key="2">
    <source>
        <dbReference type="Proteomes" id="UP000326198"/>
    </source>
</evidence>
<proteinExistence type="predicted"/>